<reference evidence="2 3" key="1">
    <citation type="journal article" date="2015" name="Genome Announc.">
        <title>Complete Genome Sequence of Spiroplasma turonicum Strain Tab4cT, a Parasite of a Horse Fly, Haematopota sp. (Diptera: Tabanidae).</title>
        <authorList>
            <person name="Davis R.E."/>
            <person name="Shao J."/>
            <person name="Zhao Y."/>
            <person name="Gasparich G.E."/>
            <person name="Gaynor B.J."/>
            <person name="Donofrio N."/>
        </authorList>
    </citation>
    <scope>NUCLEOTIDE SEQUENCE [LARGE SCALE GENOMIC DNA]</scope>
    <source>
        <strain evidence="2 3">Tab4c</strain>
    </source>
</reference>
<dbReference type="RefSeq" id="WP_075048393.1">
    <property type="nucleotide sequence ID" value="NZ_CP012328.1"/>
</dbReference>
<evidence type="ECO:0000256" key="1">
    <source>
        <dbReference type="SAM" id="Phobius"/>
    </source>
</evidence>
<gene>
    <name evidence="2" type="ORF">STURON_00556</name>
</gene>
<feature type="transmembrane region" description="Helical" evidence="1">
    <location>
        <begin position="70"/>
        <end position="93"/>
    </location>
</feature>
<sequence length="616" mass="72771">MYKDQVDNNLIKPNLSVSFFDLLGFFFKIIFSEKSYIIFFIVINLFSFLVAFIFNMVSHDEKLQNQIFDFYSIIYSSILLFLIIVRSIIFFLVKKVDDKTTFLIISGQVSRSKFFLTQLLTFLILLIITIFLSYLYFNLLSLFFNHFTINNFIFRKTIVFLIYNLLIGISLILFNIFLLILIGSQGTIIITTVFLSLSFVANIPLKIITTKNDKLSLSFNNDSNPRTPIAVRVEDIYKAITLQNLIKNNKIKYNYLSNAINDFFTDYTNGYIISDNFSESINKRLEDFWNNKLKIIKENKDNEDNYINYSLQGIVEKNNTEMNKNSSKWLRKKVSINFKLKTTFMSYDEMVNVYNTMDDNYEYKNALKDFLDFYNYILTINEDIQKAYPEYFSTFINFLPNSENNLDVNYISNDEVTDSEGKPLKLNFSSSDLESIFKFNVSSPMSGDNLAVGPIDNENNDIYNFFYNELYFPTSYVANILENYFIKYTTDFFNSTQRSIIINNSYNEYVNVRNQANLFAYLNPFYGFWTTYTYYSGNSYSETWFSKDNKSYINLEDQQNVFLPYLTYDFKIVDGFIDYESINNYYDPKITVFVIFVSTIFLYVFAHRRFLKIDIS</sequence>
<evidence type="ECO:0000313" key="3">
    <source>
        <dbReference type="Proteomes" id="UP000067243"/>
    </source>
</evidence>
<feature type="transmembrane region" description="Helical" evidence="1">
    <location>
        <begin position="188"/>
        <end position="205"/>
    </location>
</feature>
<feature type="transmembrane region" description="Helical" evidence="1">
    <location>
        <begin position="157"/>
        <end position="181"/>
    </location>
</feature>
<keyword evidence="1" id="KW-0472">Membrane</keyword>
<dbReference type="PATRIC" id="fig|216946.3.peg.558"/>
<dbReference type="Proteomes" id="UP000067243">
    <property type="component" value="Chromosome"/>
</dbReference>
<dbReference type="STRING" id="216946.STURO_v1c05540"/>
<feature type="transmembrane region" description="Helical" evidence="1">
    <location>
        <begin position="15"/>
        <end position="31"/>
    </location>
</feature>
<feature type="transmembrane region" description="Helical" evidence="1">
    <location>
        <begin position="114"/>
        <end position="137"/>
    </location>
</feature>
<keyword evidence="1" id="KW-1133">Transmembrane helix</keyword>
<dbReference type="EMBL" id="CP012328">
    <property type="protein sequence ID" value="AKU79802.1"/>
    <property type="molecule type" value="Genomic_DNA"/>
</dbReference>
<name>A0A0K1P7C0_9MOLU</name>
<feature type="transmembrane region" description="Helical" evidence="1">
    <location>
        <begin position="38"/>
        <end position="58"/>
    </location>
</feature>
<keyword evidence="3" id="KW-1185">Reference proteome</keyword>
<dbReference type="OrthoDB" id="391549at2"/>
<feature type="transmembrane region" description="Helical" evidence="1">
    <location>
        <begin position="590"/>
        <end position="606"/>
    </location>
</feature>
<proteinExistence type="predicted"/>
<dbReference type="AlphaFoldDB" id="A0A0K1P7C0"/>
<evidence type="ECO:0000313" key="2">
    <source>
        <dbReference type="EMBL" id="AKU79802.1"/>
    </source>
</evidence>
<keyword evidence="1 2" id="KW-0812">Transmembrane</keyword>
<dbReference type="KEGG" id="stur:STURON_00556"/>
<accession>A0A0K1P7C0</accession>
<protein>
    <submittedName>
        <fullName evidence="2">Transmembrane protein</fullName>
    </submittedName>
</protein>
<organism evidence="2 3">
    <name type="scientific">Spiroplasma turonicum</name>
    <dbReference type="NCBI Taxonomy" id="216946"/>
    <lineage>
        <taxon>Bacteria</taxon>
        <taxon>Bacillati</taxon>
        <taxon>Mycoplasmatota</taxon>
        <taxon>Mollicutes</taxon>
        <taxon>Entomoplasmatales</taxon>
        <taxon>Spiroplasmataceae</taxon>
        <taxon>Spiroplasma</taxon>
    </lineage>
</organism>